<name>A0A917ZYZ1_9ACTN</name>
<dbReference type="PANTHER" id="PTHR43537">
    <property type="entry name" value="TRANSCRIPTIONAL REGULATOR, GNTR FAMILY"/>
    <property type="match status" value="1"/>
</dbReference>
<dbReference type="InterPro" id="IPR036388">
    <property type="entry name" value="WH-like_DNA-bd_sf"/>
</dbReference>
<dbReference type="RefSeq" id="WP_189135493.1">
    <property type="nucleotide sequence ID" value="NZ_BMMS01000045.1"/>
</dbReference>
<reference evidence="5" key="2">
    <citation type="submission" date="2020-09" db="EMBL/GenBank/DDBJ databases">
        <authorList>
            <person name="Sun Q."/>
            <person name="Zhou Y."/>
        </authorList>
    </citation>
    <scope>NUCLEOTIDE SEQUENCE</scope>
    <source>
        <strain evidence="5">CGMCC 4.7201</strain>
    </source>
</reference>
<dbReference type="SUPFAM" id="SSF48008">
    <property type="entry name" value="GntR ligand-binding domain-like"/>
    <property type="match status" value="1"/>
</dbReference>
<evidence type="ECO:0000313" key="6">
    <source>
        <dbReference type="Proteomes" id="UP000641932"/>
    </source>
</evidence>
<keyword evidence="1" id="KW-0805">Transcription regulation</keyword>
<dbReference type="InterPro" id="IPR011711">
    <property type="entry name" value="GntR_C"/>
</dbReference>
<evidence type="ECO:0000259" key="4">
    <source>
        <dbReference type="PROSITE" id="PS50949"/>
    </source>
</evidence>
<comment type="caution">
    <text evidence="5">The sequence shown here is derived from an EMBL/GenBank/DDBJ whole genome shotgun (WGS) entry which is preliminary data.</text>
</comment>
<evidence type="ECO:0000256" key="1">
    <source>
        <dbReference type="ARBA" id="ARBA00023015"/>
    </source>
</evidence>
<dbReference type="SMART" id="SM00895">
    <property type="entry name" value="FCD"/>
    <property type="match status" value="1"/>
</dbReference>
<dbReference type="InterPro" id="IPR000524">
    <property type="entry name" value="Tscrpt_reg_HTH_GntR"/>
</dbReference>
<feature type="domain" description="HTH gntR-type" evidence="4">
    <location>
        <begin position="9"/>
        <end position="76"/>
    </location>
</feature>
<keyword evidence="2" id="KW-0238">DNA-binding</keyword>
<dbReference type="InterPro" id="IPR036390">
    <property type="entry name" value="WH_DNA-bd_sf"/>
</dbReference>
<evidence type="ECO:0000256" key="3">
    <source>
        <dbReference type="ARBA" id="ARBA00023163"/>
    </source>
</evidence>
<dbReference type="Proteomes" id="UP000641932">
    <property type="component" value="Unassembled WGS sequence"/>
</dbReference>
<evidence type="ECO:0000256" key="2">
    <source>
        <dbReference type="ARBA" id="ARBA00023125"/>
    </source>
</evidence>
<dbReference type="SUPFAM" id="SSF46785">
    <property type="entry name" value="Winged helix' DNA-binding domain"/>
    <property type="match status" value="1"/>
</dbReference>
<proteinExistence type="predicted"/>
<reference evidence="5" key="1">
    <citation type="journal article" date="2014" name="Int. J. Syst. Evol. Microbiol.">
        <title>Complete genome sequence of Corynebacterium casei LMG S-19264T (=DSM 44701T), isolated from a smear-ripened cheese.</title>
        <authorList>
            <consortium name="US DOE Joint Genome Institute (JGI-PGF)"/>
            <person name="Walter F."/>
            <person name="Albersmeier A."/>
            <person name="Kalinowski J."/>
            <person name="Ruckert C."/>
        </authorList>
    </citation>
    <scope>NUCLEOTIDE SEQUENCE</scope>
    <source>
        <strain evidence="5">CGMCC 4.7201</strain>
    </source>
</reference>
<dbReference type="Pfam" id="PF00392">
    <property type="entry name" value="GntR"/>
    <property type="match status" value="1"/>
</dbReference>
<dbReference type="CDD" id="cd07377">
    <property type="entry name" value="WHTH_GntR"/>
    <property type="match status" value="1"/>
</dbReference>
<dbReference type="AlphaFoldDB" id="A0A917ZYZ1"/>
<gene>
    <name evidence="5" type="ORF">GCM10012280_65970</name>
</gene>
<dbReference type="Gene3D" id="1.10.10.10">
    <property type="entry name" value="Winged helix-like DNA-binding domain superfamily/Winged helix DNA-binding domain"/>
    <property type="match status" value="1"/>
</dbReference>
<evidence type="ECO:0000313" key="5">
    <source>
        <dbReference type="EMBL" id="GGO99463.1"/>
    </source>
</evidence>
<dbReference type="PANTHER" id="PTHR43537:SF45">
    <property type="entry name" value="GNTR FAMILY REGULATORY PROTEIN"/>
    <property type="match status" value="1"/>
</dbReference>
<dbReference type="InterPro" id="IPR008920">
    <property type="entry name" value="TF_FadR/GntR_C"/>
</dbReference>
<dbReference type="GO" id="GO:0003700">
    <property type="term" value="F:DNA-binding transcription factor activity"/>
    <property type="evidence" value="ECO:0007669"/>
    <property type="project" value="InterPro"/>
</dbReference>
<dbReference type="SMART" id="SM00345">
    <property type="entry name" value="HTH_GNTR"/>
    <property type="match status" value="1"/>
</dbReference>
<accession>A0A917ZYZ1</accession>
<protein>
    <submittedName>
        <fullName evidence="5">GntR family transcriptional regulator</fullName>
    </submittedName>
</protein>
<dbReference type="GO" id="GO:0003677">
    <property type="term" value="F:DNA binding"/>
    <property type="evidence" value="ECO:0007669"/>
    <property type="project" value="UniProtKB-KW"/>
</dbReference>
<dbReference type="PROSITE" id="PS50949">
    <property type="entry name" value="HTH_GNTR"/>
    <property type="match status" value="1"/>
</dbReference>
<dbReference type="EMBL" id="BMMS01000045">
    <property type="protein sequence ID" value="GGO99463.1"/>
    <property type="molecule type" value="Genomic_DNA"/>
</dbReference>
<dbReference type="Pfam" id="PF07729">
    <property type="entry name" value="FCD"/>
    <property type="match status" value="1"/>
</dbReference>
<organism evidence="5 6">
    <name type="scientific">Wenjunlia tyrosinilytica</name>
    <dbReference type="NCBI Taxonomy" id="1544741"/>
    <lineage>
        <taxon>Bacteria</taxon>
        <taxon>Bacillati</taxon>
        <taxon>Actinomycetota</taxon>
        <taxon>Actinomycetes</taxon>
        <taxon>Kitasatosporales</taxon>
        <taxon>Streptomycetaceae</taxon>
        <taxon>Wenjunlia</taxon>
    </lineage>
</organism>
<sequence length="217" mass="24231">MAIPSRRTVSAYDVALREIRGLILTGEYPPGAQITQEAVADRLGLSVIPVREALKSLQGEGQVVFAPRRGFFVSEYSRDDLLEICAIRAVLEAMAVHQGVDRMNVEVIAEMRSAASQMHEADETDDVMGFLEADRRFHFALLRPGSGPQLLRVLTSLWDRSDHYRAKFLSDPVSRRGNHDEHDEIMHAVEGRDAERLTGLLDAHRLGALQGLHQPLE</sequence>
<dbReference type="Gene3D" id="1.20.120.530">
    <property type="entry name" value="GntR ligand-binding domain-like"/>
    <property type="match status" value="1"/>
</dbReference>
<keyword evidence="3" id="KW-0804">Transcription</keyword>
<keyword evidence="6" id="KW-1185">Reference proteome</keyword>